<evidence type="ECO:0000259" key="2">
    <source>
        <dbReference type="Pfam" id="PF12850"/>
    </source>
</evidence>
<dbReference type="CDD" id="cd00838">
    <property type="entry name" value="MPP_superfamily"/>
    <property type="match status" value="1"/>
</dbReference>
<keyword evidence="4" id="KW-1185">Reference proteome</keyword>
<dbReference type="RefSeq" id="WP_286650701.1">
    <property type="nucleotide sequence ID" value="NZ_JACAGK010000011.1"/>
</dbReference>
<dbReference type="InterPro" id="IPR050126">
    <property type="entry name" value="Ap4A_hydrolase"/>
</dbReference>
<dbReference type="InterPro" id="IPR029052">
    <property type="entry name" value="Metallo-depent_PP-like"/>
</dbReference>
<feature type="domain" description="Calcineurin-like phosphoesterase" evidence="2">
    <location>
        <begin position="1"/>
        <end position="198"/>
    </location>
</feature>
<name>A0ABT7NKB4_9SPHI</name>
<protein>
    <submittedName>
        <fullName evidence="3">Metallophosphoesterase family protein</fullName>
    </submittedName>
</protein>
<sequence length="244" mass="27727">MKIALFSDVHANLPALEAMFDDLDKREVDSIYCLGDLIGYHVWPNEVIDLIRSRRIPVISGNHDAKLVNLKDLEIAINGDNNYAYRIVNDRNGQYLRDLPAHIRIEYKSSFDSIDILMVHGSPRKNNEYVLADTDEKYVLNMLEESGSSVLFVAHSHIPYHRTVRKEDGKYAHIINTGSVGKPKDGNPQGGYVIVEFTHETKLMDPSTIKVNFIRFNYNLTASIEAILESPLPNELADRLLKAY</sequence>
<dbReference type="InterPro" id="IPR011152">
    <property type="entry name" value="Pesterase_MJ0912"/>
</dbReference>
<organism evidence="3 4">
    <name type="scientific">Sphingobacterium hotanense</name>
    <dbReference type="NCBI Taxonomy" id="649196"/>
    <lineage>
        <taxon>Bacteria</taxon>
        <taxon>Pseudomonadati</taxon>
        <taxon>Bacteroidota</taxon>
        <taxon>Sphingobacteriia</taxon>
        <taxon>Sphingobacteriales</taxon>
        <taxon>Sphingobacteriaceae</taxon>
        <taxon>Sphingobacterium</taxon>
    </lineage>
</organism>
<reference evidence="3" key="1">
    <citation type="submission" date="2020-06" db="EMBL/GenBank/DDBJ databases">
        <authorList>
            <person name="Dong N."/>
        </authorList>
    </citation>
    <scope>NUCLEOTIDE SEQUENCE</scope>
    <source>
        <strain evidence="3">R1692</strain>
    </source>
</reference>
<dbReference type="SUPFAM" id="SSF56300">
    <property type="entry name" value="Metallo-dependent phosphatases"/>
    <property type="match status" value="1"/>
</dbReference>
<evidence type="ECO:0000313" key="4">
    <source>
        <dbReference type="Proteomes" id="UP001170954"/>
    </source>
</evidence>
<accession>A0ABT7NKB4</accession>
<evidence type="ECO:0000313" key="3">
    <source>
        <dbReference type="EMBL" id="MDM1047673.1"/>
    </source>
</evidence>
<comment type="similarity">
    <text evidence="1">Belongs to the metallophosphoesterase superfamily. YfcE family.</text>
</comment>
<dbReference type="EMBL" id="JACAGK010000011">
    <property type="protein sequence ID" value="MDM1047673.1"/>
    <property type="molecule type" value="Genomic_DNA"/>
</dbReference>
<evidence type="ECO:0000256" key="1">
    <source>
        <dbReference type="ARBA" id="ARBA00008950"/>
    </source>
</evidence>
<comment type="caution">
    <text evidence="3">The sequence shown here is derived from an EMBL/GenBank/DDBJ whole genome shotgun (WGS) entry which is preliminary data.</text>
</comment>
<dbReference type="PANTHER" id="PTHR42850">
    <property type="entry name" value="METALLOPHOSPHOESTERASE"/>
    <property type="match status" value="1"/>
</dbReference>
<gene>
    <name evidence="3" type="ORF">HX018_05380</name>
</gene>
<dbReference type="Gene3D" id="3.60.21.10">
    <property type="match status" value="1"/>
</dbReference>
<reference evidence="3" key="2">
    <citation type="journal article" date="2022" name="Sci. Total Environ.">
        <title>Prevalence, transmission, and molecular epidemiology of tet(X)-positive bacteria among humans, animals, and environmental niches in China: An epidemiological, and genomic-based study.</title>
        <authorList>
            <person name="Dong N."/>
            <person name="Zeng Y."/>
            <person name="Cai C."/>
            <person name="Sun C."/>
            <person name="Lu J."/>
            <person name="Liu C."/>
            <person name="Zhou H."/>
            <person name="Sun Q."/>
            <person name="Shu L."/>
            <person name="Wang H."/>
            <person name="Wang Y."/>
            <person name="Wang S."/>
            <person name="Wu C."/>
            <person name="Chan E.W."/>
            <person name="Chen G."/>
            <person name="Shen Z."/>
            <person name="Chen S."/>
            <person name="Zhang R."/>
        </authorList>
    </citation>
    <scope>NUCLEOTIDE SEQUENCE</scope>
    <source>
        <strain evidence="3">R1692</strain>
    </source>
</reference>
<proteinExistence type="inferred from homology"/>
<dbReference type="Proteomes" id="UP001170954">
    <property type="component" value="Unassembled WGS sequence"/>
</dbReference>
<dbReference type="PIRSF" id="PIRSF000883">
    <property type="entry name" value="Pesterase_MJ0912"/>
    <property type="match status" value="1"/>
</dbReference>
<dbReference type="Pfam" id="PF12850">
    <property type="entry name" value="Metallophos_2"/>
    <property type="match status" value="1"/>
</dbReference>
<dbReference type="InterPro" id="IPR024654">
    <property type="entry name" value="Calcineurin-like_PHP_lpxH"/>
</dbReference>
<dbReference type="PANTHER" id="PTHR42850:SF2">
    <property type="entry name" value="BLL5683 PROTEIN"/>
    <property type="match status" value="1"/>
</dbReference>